<dbReference type="Gene3D" id="3.40.50.1820">
    <property type="entry name" value="alpha/beta hydrolase"/>
    <property type="match status" value="1"/>
</dbReference>
<feature type="signal peptide" evidence="2">
    <location>
        <begin position="1"/>
        <end position="31"/>
    </location>
</feature>
<gene>
    <name evidence="3" type="ORF">HNR07_001873</name>
</gene>
<evidence type="ECO:0000313" key="3">
    <source>
        <dbReference type="EMBL" id="MBB5490736.1"/>
    </source>
</evidence>
<keyword evidence="4" id="KW-1185">Reference proteome</keyword>
<dbReference type="Proteomes" id="UP000579647">
    <property type="component" value="Unassembled WGS sequence"/>
</dbReference>
<dbReference type="RefSeq" id="WP_184364341.1">
    <property type="nucleotide sequence ID" value="NZ_BAAAKM010000086.1"/>
</dbReference>
<feature type="region of interest" description="Disordered" evidence="1">
    <location>
        <begin position="95"/>
        <end position="118"/>
    </location>
</feature>
<evidence type="ECO:0000313" key="4">
    <source>
        <dbReference type="Proteomes" id="UP000579647"/>
    </source>
</evidence>
<evidence type="ECO:0000256" key="2">
    <source>
        <dbReference type="SAM" id="SignalP"/>
    </source>
</evidence>
<reference evidence="3 4" key="1">
    <citation type="submission" date="2020-08" db="EMBL/GenBank/DDBJ databases">
        <title>Sequencing the genomes of 1000 actinobacteria strains.</title>
        <authorList>
            <person name="Klenk H.-P."/>
        </authorList>
    </citation>
    <scope>NUCLEOTIDE SEQUENCE [LARGE SCALE GENOMIC DNA]</scope>
    <source>
        <strain evidence="3 4">DSM 44598</strain>
    </source>
</reference>
<organism evidence="3 4">
    <name type="scientific">Nocardiopsis metallicus</name>
    <dbReference type="NCBI Taxonomy" id="179819"/>
    <lineage>
        <taxon>Bacteria</taxon>
        <taxon>Bacillati</taxon>
        <taxon>Actinomycetota</taxon>
        <taxon>Actinomycetes</taxon>
        <taxon>Streptosporangiales</taxon>
        <taxon>Nocardiopsidaceae</taxon>
        <taxon>Nocardiopsis</taxon>
    </lineage>
</organism>
<sequence>MPRRRNRTTSLAGAALAAVLLAGCAAAPAGAAGGDTGDAGTVSAVTDSGSEGGAGIEWRECTEAELLPPPMEGHGPPEIEIPEEMRCAEVAIPVDHDNPEGRTTSLQVGTLPHTGGGQSRGTVLYVAGGPGGAGIPDLSQELETVADLREHFDVVAWSPRRVSGATVDLLPHDVCGYQGPGFVDAGTREEFDELVAAHRAVMDQCRDRDPELFDSMDTLRHVGDMEPIRVALGEETLNLYAQSHGGVRATAYADLHTERLESVVLDSIVDNVSDPE</sequence>
<accession>A0A840WH30</accession>
<dbReference type="EMBL" id="JACHDO010000001">
    <property type="protein sequence ID" value="MBB5490736.1"/>
    <property type="molecule type" value="Genomic_DNA"/>
</dbReference>
<feature type="chain" id="PRO_5033054258" evidence="2">
    <location>
        <begin position="32"/>
        <end position="276"/>
    </location>
</feature>
<keyword evidence="2" id="KW-0732">Signal</keyword>
<dbReference type="SUPFAM" id="SSF53474">
    <property type="entry name" value="alpha/beta-Hydrolases"/>
    <property type="match status" value="1"/>
</dbReference>
<protein>
    <submittedName>
        <fullName evidence="3">Pimeloyl-ACP methyl ester carboxylesterase</fullName>
    </submittedName>
</protein>
<comment type="caution">
    <text evidence="3">The sequence shown here is derived from an EMBL/GenBank/DDBJ whole genome shotgun (WGS) entry which is preliminary data.</text>
</comment>
<proteinExistence type="predicted"/>
<dbReference type="AlphaFoldDB" id="A0A840WH30"/>
<evidence type="ECO:0000256" key="1">
    <source>
        <dbReference type="SAM" id="MobiDB-lite"/>
    </source>
</evidence>
<dbReference type="PROSITE" id="PS51257">
    <property type="entry name" value="PROKAR_LIPOPROTEIN"/>
    <property type="match status" value="1"/>
</dbReference>
<name>A0A840WH30_9ACTN</name>
<dbReference type="InterPro" id="IPR029058">
    <property type="entry name" value="AB_hydrolase_fold"/>
</dbReference>